<dbReference type="Proteomes" id="UP000030377">
    <property type="component" value="Unassembled WGS sequence"/>
</dbReference>
<name>A0A0A3XUG8_BRAJP</name>
<dbReference type="AlphaFoldDB" id="A0A0A3XUG8"/>
<reference evidence="1 2" key="1">
    <citation type="submission" date="2014-09" db="EMBL/GenBank/DDBJ databases">
        <title>Draft genome of Bradyrhizobium japonicum Is-34.</title>
        <authorList>
            <person name="Tsurumaru H."/>
            <person name="Yamakawa T."/>
            <person name="Hashimoto S."/>
            <person name="Okizaki K."/>
            <person name="Kanesaki Y."/>
            <person name="Yoshikawa H."/>
            <person name="Yajima S."/>
        </authorList>
    </citation>
    <scope>NUCLEOTIDE SEQUENCE [LARGE SCALE GENOMIC DNA]</scope>
    <source>
        <strain evidence="1 2">Is-34</strain>
    </source>
</reference>
<proteinExistence type="predicted"/>
<evidence type="ECO:0000313" key="2">
    <source>
        <dbReference type="Proteomes" id="UP000030377"/>
    </source>
</evidence>
<accession>A0A0A3XUG8</accession>
<dbReference type="EMBL" id="JRPN01000016">
    <property type="protein sequence ID" value="KGT78010.1"/>
    <property type="molecule type" value="Genomic_DNA"/>
</dbReference>
<organism evidence="1 2">
    <name type="scientific">Bradyrhizobium japonicum</name>
    <dbReference type="NCBI Taxonomy" id="375"/>
    <lineage>
        <taxon>Bacteria</taxon>
        <taxon>Pseudomonadati</taxon>
        <taxon>Pseudomonadota</taxon>
        <taxon>Alphaproteobacteria</taxon>
        <taxon>Hyphomicrobiales</taxon>
        <taxon>Nitrobacteraceae</taxon>
        <taxon>Bradyrhizobium</taxon>
    </lineage>
</organism>
<gene>
    <name evidence="1" type="ORF">MA20_20030</name>
</gene>
<protein>
    <submittedName>
        <fullName evidence="1">Uncharacterized protein</fullName>
    </submittedName>
</protein>
<evidence type="ECO:0000313" key="1">
    <source>
        <dbReference type="EMBL" id="KGT78010.1"/>
    </source>
</evidence>
<sequence>MRAGLIDLRRIDRIGRGRIWLSQKSATGSRSSKFSTRILALQGPGPETVALRYDDMHATRRAWPPRIIHP</sequence>
<comment type="caution">
    <text evidence="1">The sequence shown here is derived from an EMBL/GenBank/DDBJ whole genome shotgun (WGS) entry which is preliminary data.</text>
</comment>